<dbReference type="InterPro" id="IPR036864">
    <property type="entry name" value="Zn2-C6_fun-type_DNA-bd_sf"/>
</dbReference>
<dbReference type="GO" id="GO:0008270">
    <property type="term" value="F:zinc ion binding"/>
    <property type="evidence" value="ECO:0007669"/>
    <property type="project" value="InterPro"/>
</dbReference>
<dbReference type="RefSeq" id="XP_031943563.1">
    <property type="nucleotide sequence ID" value="XM_032081444.1"/>
</dbReference>
<dbReference type="Gene3D" id="4.10.240.10">
    <property type="entry name" value="Zn(2)-C6 fungal-type DNA-binding domain"/>
    <property type="match status" value="1"/>
</dbReference>
<dbReference type="PROSITE" id="PS00463">
    <property type="entry name" value="ZN2_CY6_FUNGAL_1"/>
    <property type="match status" value="1"/>
</dbReference>
<keyword evidence="8" id="KW-1185">Reference proteome</keyword>
<evidence type="ECO:0000313" key="8">
    <source>
        <dbReference type="Proteomes" id="UP000325579"/>
    </source>
</evidence>
<dbReference type="AlphaFoldDB" id="A0A5N7DIS8"/>
<dbReference type="OrthoDB" id="4151048at2759"/>
<dbReference type="SUPFAM" id="SSF57701">
    <property type="entry name" value="Zn2/Cys6 DNA-binding domain"/>
    <property type="match status" value="1"/>
</dbReference>
<keyword evidence="2" id="KW-0238">DNA-binding</keyword>
<keyword evidence="4" id="KW-0539">Nucleus</keyword>
<keyword evidence="1" id="KW-0805">Transcription regulation</keyword>
<evidence type="ECO:0000256" key="5">
    <source>
        <dbReference type="SAM" id="MobiDB-lite"/>
    </source>
</evidence>
<dbReference type="PANTHER" id="PTHR47655">
    <property type="entry name" value="QUINIC ACID UTILIZATION ACTIVATOR"/>
    <property type="match status" value="1"/>
</dbReference>
<dbReference type="GO" id="GO:0000981">
    <property type="term" value="F:DNA-binding transcription factor activity, RNA polymerase II-specific"/>
    <property type="evidence" value="ECO:0007669"/>
    <property type="project" value="InterPro"/>
</dbReference>
<feature type="compositionally biased region" description="Polar residues" evidence="5">
    <location>
        <begin position="167"/>
        <end position="182"/>
    </location>
</feature>
<evidence type="ECO:0000259" key="6">
    <source>
        <dbReference type="PROSITE" id="PS50048"/>
    </source>
</evidence>
<evidence type="ECO:0000313" key="7">
    <source>
        <dbReference type="EMBL" id="KAE8406244.1"/>
    </source>
</evidence>
<dbReference type="Proteomes" id="UP000325579">
    <property type="component" value="Unassembled WGS sequence"/>
</dbReference>
<organism evidence="7 8">
    <name type="scientific">Aspergillus pseudonomiae</name>
    <dbReference type="NCBI Taxonomy" id="1506151"/>
    <lineage>
        <taxon>Eukaryota</taxon>
        <taxon>Fungi</taxon>
        <taxon>Dikarya</taxon>
        <taxon>Ascomycota</taxon>
        <taxon>Pezizomycotina</taxon>
        <taxon>Eurotiomycetes</taxon>
        <taxon>Eurotiomycetidae</taxon>
        <taxon>Eurotiales</taxon>
        <taxon>Aspergillaceae</taxon>
        <taxon>Aspergillus</taxon>
        <taxon>Aspergillus subgen. Circumdati</taxon>
    </lineage>
</organism>
<dbReference type="GO" id="GO:0009893">
    <property type="term" value="P:positive regulation of metabolic process"/>
    <property type="evidence" value="ECO:0007669"/>
    <property type="project" value="UniProtKB-ARBA"/>
</dbReference>
<evidence type="ECO:0000256" key="4">
    <source>
        <dbReference type="ARBA" id="ARBA00023242"/>
    </source>
</evidence>
<feature type="domain" description="Zn(2)-C6 fungal-type" evidence="6">
    <location>
        <begin position="57"/>
        <end position="86"/>
    </location>
</feature>
<feature type="region of interest" description="Disordered" evidence="5">
    <location>
        <begin position="161"/>
        <end position="195"/>
    </location>
</feature>
<dbReference type="Pfam" id="PF00172">
    <property type="entry name" value="Zn_clus"/>
    <property type="match status" value="1"/>
</dbReference>
<protein>
    <recommendedName>
        <fullName evidence="6">Zn(2)-C6 fungal-type domain-containing protein</fullName>
    </recommendedName>
</protein>
<sequence length="300" mass="33979">MTPYPYYQTSLFDKHHSEDVKLSYYYSIIKMNKRQASTASAQESTFDNRPRKRVCKACDRCRSKKAKCDGESPCSRCTLDKSNCNYGERKSGREKVYPSGYAEMLEEQQKWLVYAVQKLYRHMTQGEGWPGDSLPCEDNGHPLTHDILCRLGALGQTENRLSESELDNTQNTEYRTSPESIDTTSETTHTTSETTQTVRFPSIISEDFVGQDLLAPQTAGLPQQSTSFKTESSMPQIPAGLFAPHLSLEDAGTMLPWQTSQYWPDDPFDLNSVDFIPGFDYMTTSFDEAITPNVPNIYSL</sequence>
<dbReference type="InterPro" id="IPR052783">
    <property type="entry name" value="Metabolic/Drug-Res_Regulator"/>
</dbReference>
<dbReference type="EMBL" id="ML736755">
    <property type="protein sequence ID" value="KAE8406244.1"/>
    <property type="molecule type" value="Genomic_DNA"/>
</dbReference>
<evidence type="ECO:0000256" key="3">
    <source>
        <dbReference type="ARBA" id="ARBA00023163"/>
    </source>
</evidence>
<dbReference type="PANTHER" id="PTHR47655:SF3">
    <property type="entry name" value="ZN(II)2CYS6 TRANSCRIPTION FACTOR (EUROFUNG)"/>
    <property type="match status" value="1"/>
</dbReference>
<gene>
    <name evidence="7" type="ORF">BDV37DRAFT_243474</name>
</gene>
<dbReference type="InterPro" id="IPR001138">
    <property type="entry name" value="Zn2Cys6_DnaBD"/>
</dbReference>
<proteinExistence type="predicted"/>
<dbReference type="GO" id="GO:0003677">
    <property type="term" value="F:DNA binding"/>
    <property type="evidence" value="ECO:0007669"/>
    <property type="project" value="UniProtKB-KW"/>
</dbReference>
<reference evidence="7 8" key="1">
    <citation type="submission" date="2019-04" db="EMBL/GenBank/DDBJ databases">
        <authorList>
            <consortium name="DOE Joint Genome Institute"/>
            <person name="Mondo S."/>
            <person name="Kjaerbolling I."/>
            <person name="Vesth T."/>
            <person name="Frisvad J.C."/>
            <person name="Nybo J.L."/>
            <person name="Theobald S."/>
            <person name="Kildgaard S."/>
            <person name="Isbrandt T."/>
            <person name="Kuo A."/>
            <person name="Sato A."/>
            <person name="Lyhne E.K."/>
            <person name="Kogle M.E."/>
            <person name="Wiebenga A."/>
            <person name="Kun R.S."/>
            <person name="Lubbers R.J."/>
            <person name="Makela M.R."/>
            <person name="Barry K."/>
            <person name="Chovatia M."/>
            <person name="Clum A."/>
            <person name="Daum C."/>
            <person name="Haridas S."/>
            <person name="He G."/>
            <person name="LaButti K."/>
            <person name="Lipzen A."/>
            <person name="Riley R."/>
            <person name="Salamov A."/>
            <person name="Simmons B.A."/>
            <person name="Magnuson J.K."/>
            <person name="Henrissat B."/>
            <person name="Mortensen U.H."/>
            <person name="Larsen T.O."/>
            <person name="Devries R.P."/>
            <person name="Grigoriev I.V."/>
            <person name="Machida M."/>
            <person name="Baker S.E."/>
            <person name="Andersen M.R."/>
            <person name="Cantor M.N."/>
            <person name="Hua S.X."/>
        </authorList>
    </citation>
    <scope>NUCLEOTIDE SEQUENCE [LARGE SCALE GENOMIC DNA]</scope>
    <source>
        <strain evidence="7 8">CBS 119388</strain>
    </source>
</reference>
<evidence type="ECO:0000256" key="1">
    <source>
        <dbReference type="ARBA" id="ARBA00023015"/>
    </source>
</evidence>
<dbReference type="SMART" id="SM00066">
    <property type="entry name" value="GAL4"/>
    <property type="match status" value="1"/>
</dbReference>
<keyword evidence="3" id="KW-0804">Transcription</keyword>
<dbReference type="PROSITE" id="PS50048">
    <property type="entry name" value="ZN2_CY6_FUNGAL_2"/>
    <property type="match status" value="1"/>
</dbReference>
<feature type="compositionally biased region" description="Low complexity" evidence="5">
    <location>
        <begin position="183"/>
        <end position="195"/>
    </location>
</feature>
<dbReference type="CDD" id="cd00067">
    <property type="entry name" value="GAL4"/>
    <property type="match status" value="1"/>
</dbReference>
<accession>A0A5N7DIS8</accession>
<evidence type="ECO:0000256" key="2">
    <source>
        <dbReference type="ARBA" id="ARBA00023125"/>
    </source>
</evidence>
<name>A0A5N7DIS8_9EURO</name>
<dbReference type="GeneID" id="43666135"/>